<dbReference type="GO" id="GO:0003700">
    <property type="term" value="F:DNA-binding transcription factor activity"/>
    <property type="evidence" value="ECO:0007669"/>
    <property type="project" value="TreeGrafter"/>
</dbReference>
<evidence type="ECO:0000313" key="2">
    <source>
        <dbReference type="EMBL" id="PCK28257.1"/>
    </source>
</evidence>
<dbReference type="GO" id="GO:0000976">
    <property type="term" value="F:transcription cis-regulatory region binding"/>
    <property type="evidence" value="ECO:0007669"/>
    <property type="project" value="TreeGrafter"/>
</dbReference>
<dbReference type="PANTHER" id="PTHR30055">
    <property type="entry name" value="HTH-TYPE TRANSCRIPTIONAL REGULATOR RUTR"/>
    <property type="match status" value="1"/>
</dbReference>
<dbReference type="InterPro" id="IPR009057">
    <property type="entry name" value="Homeodomain-like_sf"/>
</dbReference>
<comment type="caution">
    <text evidence="2">The sequence shown here is derived from an EMBL/GenBank/DDBJ whole genome shotgun (WGS) entry which is preliminary data.</text>
</comment>
<dbReference type="PRINTS" id="PR00455">
    <property type="entry name" value="HTHTETR"/>
</dbReference>
<dbReference type="PROSITE" id="PS50977">
    <property type="entry name" value="HTH_TETR_2"/>
    <property type="match status" value="1"/>
</dbReference>
<reference evidence="2 3" key="1">
    <citation type="submission" date="2017-07" db="EMBL/GenBank/DDBJ databases">
        <title>Draft sequence of Rhodococcus enclensis 23b-28.</title>
        <authorList>
            <person name="Besaury L."/>
            <person name="Sancelme M."/>
            <person name="Amato P."/>
            <person name="Lallement A."/>
            <person name="Delort A.-M."/>
        </authorList>
    </citation>
    <scope>NUCLEOTIDE SEQUENCE [LARGE SCALE GENOMIC DNA]</scope>
    <source>
        <strain evidence="2 3">23b-28</strain>
    </source>
</reference>
<gene>
    <name evidence="2" type="ORF">CHR55_07475</name>
</gene>
<dbReference type="Pfam" id="PF00440">
    <property type="entry name" value="TetR_N"/>
    <property type="match status" value="1"/>
</dbReference>
<protein>
    <submittedName>
        <fullName evidence="2">TetR/AcrR family transcriptional regulator</fullName>
    </submittedName>
</protein>
<dbReference type="Proteomes" id="UP000230886">
    <property type="component" value="Unassembled WGS sequence"/>
</dbReference>
<dbReference type="AlphaFoldDB" id="A0A2A5JG55"/>
<dbReference type="PANTHER" id="PTHR30055:SF226">
    <property type="entry name" value="HTH-TYPE TRANSCRIPTIONAL REGULATOR PKSA"/>
    <property type="match status" value="1"/>
</dbReference>
<dbReference type="EMBL" id="NOVD01000003">
    <property type="protein sequence ID" value="PCK28257.1"/>
    <property type="molecule type" value="Genomic_DNA"/>
</dbReference>
<keyword evidence="1" id="KW-0238">DNA-binding</keyword>
<evidence type="ECO:0000256" key="1">
    <source>
        <dbReference type="ARBA" id="ARBA00023125"/>
    </source>
</evidence>
<organism evidence="2 3">
    <name type="scientific">Rhodococcus qingshengii</name>
    <dbReference type="NCBI Taxonomy" id="334542"/>
    <lineage>
        <taxon>Bacteria</taxon>
        <taxon>Bacillati</taxon>
        <taxon>Actinomycetota</taxon>
        <taxon>Actinomycetes</taxon>
        <taxon>Mycobacteriales</taxon>
        <taxon>Nocardiaceae</taxon>
        <taxon>Rhodococcus</taxon>
        <taxon>Rhodococcus erythropolis group</taxon>
    </lineage>
</organism>
<accession>A0A2A5JG55</accession>
<dbReference type="InterPro" id="IPR050109">
    <property type="entry name" value="HTH-type_TetR-like_transc_reg"/>
</dbReference>
<evidence type="ECO:0000313" key="3">
    <source>
        <dbReference type="Proteomes" id="UP000230886"/>
    </source>
</evidence>
<sequence length="230" mass="24997">MRFVCGAMPHTLADVAIAETDRNYGGRSVAARKAERRSLFLNAALSVFADQGYAGSSVADICASASLARRQFYDEFGSREDLLLALYDQIQLDARIAMVDALDAEPSVNLRDKAATAMAAFVESVGSDPRRAHVAFIDVVGVSPRVEKHRVDQRSVWATFFESIIKGIVGEDYEPPGGYRWASTAFIGALTALVHQWSTAEPRPPVSVLVDLMTVLLNALIDDAPLHADE</sequence>
<name>A0A2A5JG55_RHOSG</name>
<dbReference type="RefSeq" id="WP_007735740.1">
    <property type="nucleotide sequence ID" value="NZ_AP023172.1"/>
</dbReference>
<accession>A0A7I8BCG2</accession>
<dbReference type="InterPro" id="IPR001647">
    <property type="entry name" value="HTH_TetR"/>
</dbReference>
<dbReference type="SUPFAM" id="SSF46689">
    <property type="entry name" value="Homeodomain-like"/>
    <property type="match status" value="1"/>
</dbReference>
<proteinExistence type="predicted"/>
<dbReference type="Gene3D" id="1.10.357.10">
    <property type="entry name" value="Tetracycline Repressor, domain 2"/>
    <property type="match status" value="1"/>
</dbReference>
<dbReference type="GeneID" id="64143514"/>